<feature type="compositionally biased region" description="Basic and acidic residues" evidence="6">
    <location>
        <begin position="8"/>
        <end position="26"/>
    </location>
</feature>
<dbReference type="GeneID" id="63829443"/>
<keyword evidence="4" id="KW-0862">Zinc</keyword>
<dbReference type="GO" id="GO:0008270">
    <property type="term" value="F:zinc ion binding"/>
    <property type="evidence" value="ECO:0007669"/>
    <property type="project" value="UniProtKB-KW"/>
</dbReference>
<evidence type="ECO:0000256" key="6">
    <source>
        <dbReference type="SAM" id="MobiDB-lite"/>
    </source>
</evidence>
<reference evidence="8 9" key="1">
    <citation type="journal article" date="2016" name="Mol. Biol. Evol.">
        <title>Comparative Genomics of Early-Diverging Mushroom-Forming Fungi Provides Insights into the Origins of Lignocellulose Decay Capabilities.</title>
        <authorList>
            <person name="Nagy L.G."/>
            <person name="Riley R."/>
            <person name="Tritt A."/>
            <person name="Adam C."/>
            <person name="Daum C."/>
            <person name="Floudas D."/>
            <person name="Sun H."/>
            <person name="Yadav J.S."/>
            <person name="Pangilinan J."/>
            <person name="Larsson K.H."/>
            <person name="Matsuura K."/>
            <person name="Barry K."/>
            <person name="Labutti K."/>
            <person name="Kuo R."/>
            <person name="Ohm R.A."/>
            <person name="Bhattacharya S.S."/>
            <person name="Shirouzu T."/>
            <person name="Yoshinaga Y."/>
            <person name="Martin F.M."/>
            <person name="Grigoriev I.V."/>
            <person name="Hibbett D.S."/>
        </authorList>
    </citation>
    <scope>NUCLEOTIDE SEQUENCE [LARGE SCALE GENOMIC DNA]</scope>
    <source>
        <strain evidence="8 9">93-53</strain>
    </source>
</reference>
<dbReference type="AlphaFoldDB" id="A0A165EYP3"/>
<evidence type="ECO:0000256" key="1">
    <source>
        <dbReference type="ARBA" id="ARBA00004123"/>
    </source>
</evidence>
<evidence type="ECO:0000256" key="5">
    <source>
        <dbReference type="ARBA" id="ARBA00023242"/>
    </source>
</evidence>
<evidence type="ECO:0000313" key="9">
    <source>
        <dbReference type="Proteomes" id="UP000076871"/>
    </source>
</evidence>
<gene>
    <name evidence="8" type="ORF">LAESUDRAFT_758122</name>
</gene>
<protein>
    <submittedName>
        <fullName evidence="8">Zf-PARP-domain-containing protein</fullName>
    </submittedName>
</protein>
<organism evidence="8 9">
    <name type="scientific">Laetiporus sulphureus 93-53</name>
    <dbReference type="NCBI Taxonomy" id="1314785"/>
    <lineage>
        <taxon>Eukaryota</taxon>
        <taxon>Fungi</taxon>
        <taxon>Dikarya</taxon>
        <taxon>Basidiomycota</taxon>
        <taxon>Agaricomycotina</taxon>
        <taxon>Agaricomycetes</taxon>
        <taxon>Polyporales</taxon>
        <taxon>Laetiporus</taxon>
    </lineage>
</organism>
<keyword evidence="5" id="KW-0539">Nucleus</keyword>
<dbReference type="EMBL" id="KV427617">
    <property type="protein sequence ID" value="KZT07996.1"/>
    <property type="molecule type" value="Genomic_DNA"/>
</dbReference>
<evidence type="ECO:0000256" key="3">
    <source>
        <dbReference type="ARBA" id="ARBA00022771"/>
    </source>
</evidence>
<dbReference type="OrthoDB" id="429950at2759"/>
<evidence type="ECO:0000259" key="7">
    <source>
        <dbReference type="PROSITE" id="PS50064"/>
    </source>
</evidence>
<name>A0A165EYP3_9APHY</name>
<dbReference type="PROSITE" id="PS50064">
    <property type="entry name" value="ZF_PARP_2"/>
    <property type="match status" value="1"/>
</dbReference>
<dbReference type="STRING" id="1314785.A0A165EYP3"/>
<sequence length="148" mass="16897">MRLPSISSREKSDTEDGEKAGQRRLEYSPSSRAKCIGTLCKGTDIAKGELRLGTLKNYADGKLWYKWRHWGCATPMVIKHLKKSVEIADEIDGFHELLPEDQEKVQKAWAEGKIADEDVFKPAKKPTEEEKEEKGKDKVKKKARKPKE</sequence>
<evidence type="ECO:0000256" key="2">
    <source>
        <dbReference type="ARBA" id="ARBA00022723"/>
    </source>
</evidence>
<keyword evidence="9" id="KW-1185">Reference proteome</keyword>
<feature type="region of interest" description="Disordered" evidence="6">
    <location>
        <begin position="116"/>
        <end position="148"/>
    </location>
</feature>
<dbReference type="GO" id="GO:0003677">
    <property type="term" value="F:DNA binding"/>
    <property type="evidence" value="ECO:0007669"/>
    <property type="project" value="InterPro"/>
</dbReference>
<keyword evidence="3" id="KW-0863">Zinc-finger</keyword>
<dbReference type="Gene3D" id="3.30.1740.10">
    <property type="entry name" value="Zinc finger, PARP-type"/>
    <property type="match status" value="1"/>
</dbReference>
<dbReference type="RefSeq" id="XP_040765736.1">
    <property type="nucleotide sequence ID" value="XM_040912415.1"/>
</dbReference>
<feature type="compositionally biased region" description="Basic and acidic residues" evidence="6">
    <location>
        <begin position="116"/>
        <end position="136"/>
    </location>
</feature>
<dbReference type="SMART" id="SM01336">
    <property type="entry name" value="zf-PARP"/>
    <property type="match status" value="1"/>
</dbReference>
<dbReference type="InterPro" id="IPR036957">
    <property type="entry name" value="Znf_PARP_sf"/>
</dbReference>
<dbReference type="InParanoid" id="A0A165EYP3"/>
<accession>A0A165EYP3</accession>
<dbReference type="Pfam" id="PF00645">
    <property type="entry name" value="zf-PARP"/>
    <property type="match status" value="1"/>
</dbReference>
<keyword evidence="2" id="KW-0479">Metal-binding</keyword>
<comment type="subcellular location">
    <subcellularLocation>
        <location evidence="1">Nucleus</location>
    </subcellularLocation>
</comment>
<dbReference type="GO" id="GO:0005634">
    <property type="term" value="C:nucleus"/>
    <property type="evidence" value="ECO:0007669"/>
    <property type="project" value="UniProtKB-SubCell"/>
</dbReference>
<dbReference type="Proteomes" id="UP000076871">
    <property type="component" value="Unassembled WGS sequence"/>
</dbReference>
<feature type="compositionally biased region" description="Basic residues" evidence="6">
    <location>
        <begin position="137"/>
        <end position="148"/>
    </location>
</feature>
<evidence type="ECO:0000313" key="8">
    <source>
        <dbReference type="EMBL" id="KZT07996.1"/>
    </source>
</evidence>
<feature type="domain" description="PARP-type" evidence="7">
    <location>
        <begin position="23"/>
        <end position="113"/>
    </location>
</feature>
<dbReference type="InterPro" id="IPR001510">
    <property type="entry name" value="Znf_PARP"/>
</dbReference>
<feature type="region of interest" description="Disordered" evidence="6">
    <location>
        <begin position="1"/>
        <end position="27"/>
    </location>
</feature>
<dbReference type="SUPFAM" id="SSF57716">
    <property type="entry name" value="Glucocorticoid receptor-like (DNA-binding domain)"/>
    <property type="match status" value="1"/>
</dbReference>
<proteinExistence type="predicted"/>
<evidence type="ECO:0000256" key="4">
    <source>
        <dbReference type="ARBA" id="ARBA00022833"/>
    </source>
</evidence>